<gene>
    <name evidence="1" type="ORF">GCM10017771_52430</name>
</gene>
<dbReference type="RefSeq" id="WP_189784897.1">
    <property type="nucleotide sequence ID" value="NZ_BNAT01000019.1"/>
</dbReference>
<evidence type="ECO:0000313" key="2">
    <source>
        <dbReference type="Proteomes" id="UP000603227"/>
    </source>
</evidence>
<reference evidence="1" key="2">
    <citation type="submission" date="2020-09" db="EMBL/GenBank/DDBJ databases">
        <authorList>
            <person name="Sun Q."/>
            <person name="Zhou Y."/>
        </authorList>
    </citation>
    <scope>NUCLEOTIDE SEQUENCE</scope>
    <source>
        <strain evidence="1">CGMCC 4.7403</strain>
    </source>
</reference>
<organism evidence="1 2">
    <name type="scientific">Streptomyces capitiformicae</name>
    <dbReference type="NCBI Taxonomy" id="2014920"/>
    <lineage>
        <taxon>Bacteria</taxon>
        <taxon>Bacillati</taxon>
        <taxon>Actinomycetota</taxon>
        <taxon>Actinomycetes</taxon>
        <taxon>Kitasatosporales</taxon>
        <taxon>Streptomycetaceae</taxon>
        <taxon>Streptomyces</taxon>
    </lineage>
</organism>
<sequence>MTSTVPTGPGLGTGTAQVPALATVEPWLSLKHSVQALRPFQREDDSVDFDGDADREHVGRLLDDAVAACDI</sequence>
<comment type="caution">
    <text evidence="1">The sequence shown here is derived from an EMBL/GenBank/DDBJ whole genome shotgun (WGS) entry which is preliminary data.</text>
</comment>
<evidence type="ECO:0000313" key="1">
    <source>
        <dbReference type="EMBL" id="GHE34696.1"/>
    </source>
</evidence>
<dbReference type="Proteomes" id="UP000603227">
    <property type="component" value="Unassembled WGS sequence"/>
</dbReference>
<keyword evidence="2" id="KW-1185">Reference proteome</keyword>
<dbReference type="EMBL" id="BNAT01000019">
    <property type="protein sequence ID" value="GHE34696.1"/>
    <property type="molecule type" value="Genomic_DNA"/>
</dbReference>
<dbReference type="AlphaFoldDB" id="A0A919DD96"/>
<accession>A0A919DD96</accession>
<proteinExistence type="predicted"/>
<name>A0A919DD96_9ACTN</name>
<reference evidence="1" key="1">
    <citation type="journal article" date="2014" name="Int. J. Syst. Evol. Microbiol.">
        <title>Complete genome sequence of Corynebacterium casei LMG S-19264T (=DSM 44701T), isolated from a smear-ripened cheese.</title>
        <authorList>
            <consortium name="US DOE Joint Genome Institute (JGI-PGF)"/>
            <person name="Walter F."/>
            <person name="Albersmeier A."/>
            <person name="Kalinowski J."/>
            <person name="Ruckert C."/>
        </authorList>
    </citation>
    <scope>NUCLEOTIDE SEQUENCE</scope>
    <source>
        <strain evidence="1">CGMCC 4.7403</strain>
    </source>
</reference>
<protein>
    <submittedName>
        <fullName evidence="1">Uncharacterized protein</fullName>
    </submittedName>
</protein>